<dbReference type="Pfam" id="PF00196">
    <property type="entry name" value="GerE"/>
    <property type="match status" value="1"/>
</dbReference>
<evidence type="ECO:0000313" key="5">
    <source>
        <dbReference type="EMBL" id="MBD1546926.1"/>
    </source>
</evidence>
<dbReference type="PANTHER" id="PTHR44688:SF16">
    <property type="entry name" value="DNA-BINDING TRANSCRIPTIONAL ACTIVATOR DEVR_DOSR"/>
    <property type="match status" value="1"/>
</dbReference>
<dbReference type="InterPro" id="IPR016032">
    <property type="entry name" value="Sig_transdc_resp-reg_C-effctor"/>
</dbReference>
<dbReference type="SMART" id="SM00421">
    <property type="entry name" value="HTH_LUXR"/>
    <property type="match status" value="1"/>
</dbReference>
<dbReference type="CDD" id="cd06170">
    <property type="entry name" value="LuxR_C_like"/>
    <property type="match status" value="1"/>
</dbReference>
<protein>
    <submittedName>
        <fullName evidence="5">Helix-turn-helix transcriptional regulator</fullName>
    </submittedName>
</protein>
<dbReference type="Gene3D" id="1.10.10.10">
    <property type="entry name" value="Winged helix-like DNA-binding domain superfamily/Winged helix DNA-binding domain"/>
    <property type="match status" value="1"/>
</dbReference>
<keyword evidence="1" id="KW-0805">Transcription regulation</keyword>
<feature type="domain" description="HTH luxR-type" evidence="4">
    <location>
        <begin position="162"/>
        <end position="227"/>
    </location>
</feature>
<comment type="caution">
    <text evidence="5">The sequence shown here is derived from an EMBL/GenBank/DDBJ whole genome shotgun (WGS) entry which is preliminary data.</text>
</comment>
<evidence type="ECO:0000256" key="1">
    <source>
        <dbReference type="ARBA" id="ARBA00023015"/>
    </source>
</evidence>
<dbReference type="InterPro" id="IPR000792">
    <property type="entry name" value="Tscrpt_reg_LuxR_C"/>
</dbReference>
<dbReference type="PROSITE" id="PS50043">
    <property type="entry name" value="HTH_LUXR_2"/>
    <property type="match status" value="1"/>
</dbReference>
<dbReference type="Proteomes" id="UP000598467">
    <property type="component" value="Unassembled WGS sequence"/>
</dbReference>
<dbReference type="PANTHER" id="PTHR44688">
    <property type="entry name" value="DNA-BINDING TRANSCRIPTIONAL ACTIVATOR DEVR_DOSR"/>
    <property type="match status" value="1"/>
</dbReference>
<evidence type="ECO:0000259" key="4">
    <source>
        <dbReference type="PROSITE" id="PS50043"/>
    </source>
</evidence>
<evidence type="ECO:0000256" key="3">
    <source>
        <dbReference type="ARBA" id="ARBA00023163"/>
    </source>
</evidence>
<dbReference type="AlphaFoldDB" id="A0A926P402"/>
<dbReference type="EMBL" id="JABFCZ010000011">
    <property type="protein sequence ID" value="MBD1546926.1"/>
    <property type="molecule type" value="Genomic_DNA"/>
</dbReference>
<sequence>MRERVGERLLDLLKADYFASYVWKSDKDGDTDRVSINMNPANLSAYERYYQYRDPITKALRHRRRATHVNEIMAQDDLRKTEFFNDFLARDGLHHGMNFHAYDGRTHVGDIRIWRGRNRDTFDQRDVEILEAIGTAFSNALCSLRAFEIRLSAADPVTRIRDWAGELHLTARETDVVKLAMAGRRDADIAEALGISVTTVRTHLRNVFQKSGLDSRAALLAHINGLRPN</sequence>
<dbReference type="SUPFAM" id="SSF46894">
    <property type="entry name" value="C-terminal effector domain of the bipartite response regulators"/>
    <property type="match status" value="1"/>
</dbReference>
<dbReference type="PRINTS" id="PR00038">
    <property type="entry name" value="HTHLUXR"/>
</dbReference>
<dbReference type="InterPro" id="IPR036388">
    <property type="entry name" value="WH-like_DNA-bd_sf"/>
</dbReference>
<organism evidence="5 6">
    <name type="scientific">Roseibium aggregatum</name>
    <dbReference type="NCBI Taxonomy" id="187304"/>
    <lineage>
        <taxon>Bacteria</taxon>
        <taxon>Pseudomonadati</taxon>
        <taxon>Pseudomonadota</taxon>
        <taxon>Alphaproteobacteria</taxon>
        <taxon>Hyphomicrobiales</taxon>
        <taxon>Stappiaceae</taxon>
        <taxon>Roseibium</taxon>
    </lineage>
</organism>
<evidence type="ECO:0000313" key="6">
    <source>
        <dbReference type="Proteomes" id="UP000598467"/>
    </source>
</evidence>
<proteinExistence type="predicted"/>
<accession>A0A926P402</accession>
<gene>
    <name evidence="5" type="ORF">HK439_11685</name>
</gene>
<dbReference type="GO" id="GO:0003677">
    <property type="term" value="F:DNA binding"/>
    <property type="evidence" value="ECO:0007669"/>
    <property type="project" value="UniProtKB-KW"/>
</dbReference>
<dbReference type="GO" id="GO:0006355">
    <property type="term" value="P:regulation of DNA-templated transcription"/>
    <property type="evidence" value="ECO:0007669"/>
    <property type="project" value="InterPro"/>
</dbReference>
<keyword evidence="3" id="KW-0804">Transcription</keyword>
<evidence type="ECO:0000256" key="2">
    <source>
        <dbReference type="ARBA" id="ARBA00023125"/>
    </source>
</evidence>
<name>A0A926P402_9HYPH</name>
<keyword evidence="2" id="KW-0238">DNA-binding</keyword>
<reference evidence="5" key="1">
    <citation type="submission" date="2020-05" db="EMBL/GenBank/DDBJ databases">
        <title>Identification of trans-AT polyketide cluster in two marine bacteria, producers of a novel glutaramide-containing polyketide sesbanimide D and analogs.</title>
        <authorList>
            <person name="Kacar D."/>
            <person name="Rodriguez P."/>
            <person name="Canedo L."/>
            <person name="Gonzalez E."/>
            <person name="Galan B."/>
            <person name="De La Calle F."/>
            <person name="Garcia J.L."/>
        </authorList>
    </citation>
    <scope>NUCLEOTIDE SEQUENCE</scope>
    <source>
        <strain evidence="5">PHM038</strain>
    </source>
</reference>